<comment type="caution">
    <text evidence="2">The sequence shown here is derived from an EMBL/GenBank/DDBJ whole genome shotgun (WGS) entry which is preliminary data.</text>
</comment>
<protein>
    <recommendedName>
        <fullName evidence="3">Recombinase zinc beta ribbon domain-containing protein</fullName>
    </recommendedName>
</protein>
<accession>X1S6M1</accession>
<sequence length="213" mass="24535">SGNIQKGKRHYRTYRCMGNLRMHAPIERCQNKGWSADKLEGMVWAELERYLSKPELIISELEKQRQDASQLRVFEVELQQIERKFRAVDLEQHQLLQWALKGFPESQVEIENKRLNKARETLTVRKKELEAQIKACRDAIINVPNLEAFIGRIQAGIANLDFEGKRLALDMLNITVWLDGENIEVTGIIEPEKAVARCVSNQDGGVKSARRLI</sequence>
<feature type="non-terminal residue" evidence="2">
    <location>
        <position position="1"/>
    </location>
</feature>
<organism evidence="2">
    <name type="scientific">marine sediment metagenome</name>
    <dbReference type="NCBI Taxonomy" id="412755"/>
    <lineage>
        <taxon>unclassified sequences</taxon>
        <taxon>metagenomes</taxon>
        <taxon>ecological metagenomes</taxon>
    </lineage>
</organism>
<reference evidence="2" key="1">
    <citation type="journal article" date="2014" name="Front. Microbiol.">
        <title>High frequency of phylogenetically diverse reductive dehalogenase-homologous genes in deep subseafloor sedimentary metagenomes.</title>
        <authorList>
            <person name="Kawai M."/>
            <person name="Futagami T."/>
            <person name="Toyoda A."/>
            <person name="Takaki Y."/>
            <person name="Nishi S."/>
            <person name="Hori S."/>
            <person name="Arai W."/>
            <person name="Tsubouchi T."/>
            <person name="Morono Y."/>
            <person name="Uchiyama I."/>
            <person name="Ito T."/>
            <person name="Fujiyama A."/>
            <person name="Inagaki F."/>
            <person name="Takami H."/>
        </authorList>
    </citation>
    <scope>NUCLEOTIDE SEQUENCE</scope>
    <source>
        <strain evidence="2">Expedition CK06-06</strain>
    </source>
</reference>
<keyword evidence="1" id="KW-0175">Coiled coil</keyword>
<dbReference type="EMBL" id="BARW01007672">
    <property type="protein sequence ID" value="GAI74771.1"/>
    <property type="molecule type" value="Genomic_DNA"/>
</dbReference>
<feature type="coiled-coil region" evidence="1">
    <location>
        <begin position="112"/>
        <end position="139"/>
    </location>
</feature>
<proteinExistence type="predicted"/>
<name>X1S6M1_9ZZZZ</name>
<dbReference type="AlphaFoldDB" id="X1S6M1"/>
<gene>
    <name evidence="2" type="ORF">S12H4_15907</name>
</gene>
<evidence type="ECO:0000313" key="2">
    <source>
        <dbReference type="EMBL" id="GAI74771.1"/>
    </source>
</evidence>
<evidence type="ECO:0000256" key="1">
    <source>
        <dbReference type="SAM" id="Coils"/>
    </source>
</evidence>
<evidence type="ECO:0008006" key="3">
    <source>
        <dbReference type="Google" id="ProtNLM"/>
    </source>
</evidence>